<feature type="region of interest" description="Disordered" evidence="4">
    <location>
        <begin position="1922"/>
        <end position="1970"/>
    </location>
</feature>
<dbReference type="InterPro" id="IPR011009">
    <property type="entry name" value="Kinase-like_dom_sf"/>
</dbReference>
<dbReference type="InterPro" id="IPR036770">
    <property type="entry name" value="Ankyrin_rpt-contain_sf"/>
</dbReference>
<dbReference type="Proteomes" id="UP001174909">
    <property type="component" value="Unassembled WGS sequence"/>
</dbReference>
<feature type="domain" description="Protein kinase" evidence="5">
    <location>
        <begin position="1042"/>
        <end position="1330"/>
    </location>
</feature>
<feature type="compositionally biased region" description="Basic and acidic residues" evidence="4">
    <location>
        <begin position="1961"/>
        <end position="1970"/>
    </location>
</feature>
<dbReference type="GO" id="GO:0005524">
    <property type="term" value="F:ATP binding"/>
    <property type="evidence" value="ECO:0007669"/>
    <property type="project" value="InterPro"/>
</dbReference>
<dbReference type="Gene3D" id="1.25.40.20">
    <property type="entry name" value="Ankyrin repeat-containing domain"/>
    <property type="match status" value="1"/>
</dbReference>
<evidence type="ECO:0000259" key="5">
    <source>
        <dbReference type="PROSITE" id="PS50011"/>
    </source>
</evidence>
<gene>
    <name evidence="6" type="ORF">GBAR_LOCUS9365</name>
</gene>
<dbReference type="InterPro" id="IPR050216">
    <property type="entry name" value="LRR_domain-containing"/>
</dbReference>
<dbReference type="EMBL" id="CASHTH010001414">
    <property type="protein sequence ID" value="CAI8015039.1"/>
    <property type="molecule type" value="Genomic_DNA"/>
</dbReference>
<dbReference type="InterPro" id="IPR000719">
    <property type="entry name" value="Prot_kinase_dom"/>
</dbReference>
<organism evidence="6 7">
    <name type="scientific">Geodia barretti</name>
    <name type="common">Barrett's horny sponge</name>
    <dbReference type="NCBI Taxonomy" id="519541"/>
    <lineage>
        <taxon>Eukaryota</taxon>
        <taxon>Metazoa</taxon>
        <taxon>Porifera</taxon>
        <taxon>Demospongiae</taxon>
        <taxon>Heteroscleromorpha</taxon>
        <taxon>Tetractinellida</taxon>
        <taxon>Astrophorina</taxon>
        <taxon>Geodiidae</taxon>
        <taxon>Geodia</taxon>
    </lineage>
</organism>
<feature type="region of interest" description="Disordered" evidence="4">
    <location>
        <begin position="1836"/>
        <end position="1902"/>
    </location>
</feature>
<dbReference type="InterPro" id="IPR032675">
    <property type="entry name" value="LRR_dom_sf"/>
</dbReference>
<evidence type="ECO:0000313" key="6">
    <source>
        <dbReference type="EMBL" id="CAI8015039.1"/>
    </source>
</evidence>
<reference evidence="6" key="1">
    <citation type="submission" date="2023-03" db="EMBL/GenBank/DDBJ databases">
        <authorList>
            <person name="Steffen K."/>
            <person name="Cardenas P."/>
        </authorList>
    </citation>
    <scope>NUCLEOTIDE SEQUENCE</scope>
</reference>
<dbReference type="Gene3D" id="3.80.10.10">
    <property type="entry name" value="Ribonuclease Inhibitor"/>
    <property type="match status" value="2"/>
</dbReference>
<dbReference type="SUPFAM" id="SSF48403">
    <property type="entry name" value="Ankyrin repeat"/>
    <property type="match status" value="1"/>
</dbReference>
<keyword evidence="2" id="KW-0677">Repeat</keyword>
<dbReference type="Pfam" id="PF13855">
    <property type="entry name" value="LRR_8"/>
    <property type="match status" value="1"/>
</dbReference>
<dbReference type="Pfam" id="PF25497">
    <property type="entry name" value="COR-B"/>
    <property type="match status" value="1"/>
</dbReference>
<evidence type="ECO:0000256" key="2">
    <source>
        <dbReference type="ARBA" id="ARBA00022737"/>
    </source>
</evidence>
<sequence length="1970" mass="220509">MDQEQLNVAPLTRRSRHLSRANVMSELHRLCRNGDLSAIKSYLNEAIMSNVINQVAGENGCTPLHEAAMAGRDDVVRLLKEECQESIDMDARSQHGPASTALHLAAERGHVDVVAALINCGATVGAVDRRWRTARDVAEENGKRQVFRVITLTEMQKAAREGNLDKLTEVLSQLTETSQLTDSVKTIQQETLNASLVEASITGNYKIVLLLVDAGANSFAECIEKGPRLNHIMAYLRLCQAAHEDDRRTIQLLLEHDEDEIMNSSLFPEIAKYRQVMMPLLDNGKLSVATPIRVALKANNVLAAGNILLRFSKHPSSGIVDWHGLDLESIPGAWIRAIEYPNLNFISFSFNKLKQIPTELTQFKNLMKLQVESNQLTFVPSEILELPCLEDLDLSFNSISSLPEALLGKLSLVLTDINLSHNKLSSLPAYFESGSIRHLDISHCLFSTVPECVCAMPQLQSLNLSHNIEISHIPYGIGDLRYMQALTLEGLPYLLNLPPRQECQPLNFLRKRFESMQTIPHFELQIVGSPISEKVVDQLRLIFSGSKLPCSILHYLSSVQFLYLHNVFRLENTAYLVVWDCHNKQHPNAFYRVLRHLSIVNPSSPVVVAACWKSNVTPEMEKAVQETISQSLWKDLSGRVHVRHLLLDSDEESNPHSIPQFVAFVERVSKKVESTYFVPRSYYECTKYLPKVAEERLNTELKPPMMKQYDFFSLICSMPTNDISSNKELPELVSFLEKIGIVLNIPSNQMRKQSLFLIDRQWFCDVLSHAVSHTSDTMGYRNYTGIVRQEGLIDLLDCPTLTEKEVPDALRGFVNHHSIAIAFSSTQWLVPSMLDAKPDATVPSFFSQFGIRKQYTFALTPITFWGRLITHLVINLENYPREAALETGSGQPPVLDWSYWATGMICSQNGTDLLFCIEAIKASTEPFMEGLEIRAPNTPKGSHIMQTLTFTIESLLRNWYPTLWRTVEIWIPCSYCIHHRTPEIPSVSFNDALQAVSKGVGVKCTNHPEKVVSIAKLIPDLFQHKVSKDFFIPPGKVVFNPSDKSTCLSPLNSETVFKGKFNGSLVAVKVYPHPVPNKANTNTDASSSKTLALMEMWQEYQAIQTVQSSGCPFLVNLLGVCESPLCLVFPFARWSSLEDVLQDKEIYIQLLVRVRMVHQLASALLAIHSQHMIHRHVCLANILVNSLSPNEAVNIKLAGFSEACHTMFQGVSKGYHGTFPAPEMSEEVSQDYDERVDIFAFAFVSYEIITRHRIHVNSRVSLLKVLFHPVRPSLAPIMTRLPYFAGVISRCWNADLTVRPFASDVAQFFKDPVGVLTRACRCISKKHSFFTGAANFVRTTHGINSDVFLCSGALEGGEEATLFHFSIPGLTLHRTARVPSVLIICMCCIGNQLWVSIYGKKVLVYSTADLKYKSEFVFKQHVVAMAVSPTQVYLGLDNGVLQVYNVSSDVVPAEPFLTKIVSQGQDFKVIEALEDCVVCATKDTIYKLHPDLLYTETKWPIASDVEIRNLAMTQFTDDDDTIWISFRRLDRVEVRKADSGTYQFTIECSRVLEMKSEDVWVVTMRVVVDTVWIGLNTGHVLIFSTITGTSKSAPQQPQLLTHFKLHEGEVRQLLLLHPSYMGPSSIERDGEQLLSSMTGVQTPYDERVYVLSCGEGLVKQLPTLSHTGTIVGEDHHSAAKGPPEPNREDLYAVMLEGMCESRVSDMESKCERPFFAYMRPQESSYYTVPAREYADVYTNPAFRTNTWSAASVLSPIESKMKKLHSRDEDSEIYESIRHWSISKVRQPKPVGSPEPPPQELTDSPPKLPPRNPVSRPLTSSPILSAKRLPVIIERERENSVGASHSSTELSGSSTLPPGAKNSLSVQGDIPSRDKLRSATIPNRAGLVNSPSPSDKMDDSCEDSMYDPYVSMVSVMQARAHSVALPARATSSPKSLRPSSKQNPPPVPPKPKPNKSLPPRPPPRDSKDLHS</sequence>
<dbReference type="Gene3D" id="1.10.510.10">
    <property type="entry name" value="Transferase(Phosphotransferase) domain 1"/>
    <property type="match status" value="1"/>
</dbReference>
<dbReference type="SMART" id="SM00248">
    <property type="entry name" value="ANK"/>
    <property type="match status" value="3"/>
</dbReference>
<dbReference type="PROSITE" id="PS51450">
    <property type="entry name" value="LRR"/>
    <property type="match status" value="2"/>
</dbReference>
<protein>
    <submittedName>
        <fullName evidence="6">Leucine-rich repeat serine/threonine-protein kinase 1</fullName>
    </submittedName>
</protein>
<dbReference type="SUPFAM" id="SSF50969">
    <property type="entry name" value="YVTN repeat-like/Quinoprotein amine dehydrogenase"/>
    <property type="match status" value="1"/>
</dbReference>
<dbReference type="InterPro" id="IPR003591">
    <property type="entry name" value="Leu-rich_rpt_typical-subtyp"/>
</dbReference>
<keyword evidence="3" id="KW-0040">ANK repeat</keyword>
<keyword evidence="6" id="KW-0418">Kinase</keyword>
<dbReference type="GO" id="GO:0004672">
    <property type="term" value="F:protein kinase activity"/>
    <property type="evidence" value="ECO:0007669"/>
    <property type="project" value="InterPro"/>
</dbReference>
<feature type="repeat" description="ANK" evidence="3">
    <location>
        <begin position="97"/>
        <end position="129"/>
    </location>
</feature>
<dbReference type="SUPFAM" id="SSF56112">
    <property type="entry name" value="Protein kinase-like (PK-like)"/>
    <property type="match status" value="1"/>
</dbReference>
<feature type="region of interest" description="Disordered" evidence="4">
    <location>
        <begin position="1783"/>
        <end position="1820"/>
    </location>
</feature>
<evidence type="ECO:0000313" key="7">
    <source>
        <dbReference type="Proteomes" id="UP001174909"/>
    </source>
</evidence>
<feature type="compositionally biased region" description="Pro residues" evidence="4">
    <location>
        <begin position="1942"/>
        <end position="1960"/>
    </location>
</feature>
<dbReference type="PROSITE" id="PS50011">
    <property type="entry name" value="PROTEIN_KINASE_DOM"/>
    <property type="match status" value="1"/>
</dbReference>
<dbReference type="Pfam" id="PF07714">
    <property type="entry name" value="PK_Tyr_Ser-Thr"/>
    <property type="match status" value="1"/>
</dbReference>
<keyword evidence="1" id="KW-0433">Leucine-rich repeat</keyword>
<feature type="repeat" description="ANK" evidence="3">
    <location>
        <begin position="59"/>
        <end position="79"/>
    </location>
</feature>
<name>A0AA35WC33_GEOBA</name>
<keyword evidence="7" id="KW-1185">Reference proteome</keyword>
<dbReference type="Pfam" id="PF12796">
    <property type="entry name" value="Ank_2"/>
    <property type="match status" value="1"/>
</dbReference>
<dbReference type="PROSITE" id="PS50297">
    <property type="entry name" value="ANK_REP_REGION"/>
    <property type="match status" value="2"/>
</dbReference>
<dbReference type="PROSITE" id="PS50088">
    <property type="entry name" value="ANK_REPEAT"/>
    <property type="match status" value="2"/>
</dbReference>
<evidence type="ECO:0000256" key="4">
    <source>
        <dbReference type="SAM" id="MobiDB-lite"/>
    </source>
</evidence>
<accession>A0AA35WC33</accession>
<dbReference type="InterPro" id="IPR011044">
    <property type="entry name" value="Quino_amine_DH_bsu"/>
</dbReference>
<dbReference type="InterPro" id="IPR001611">
    <property type="entry name" value="Leu-rich_rpt"/>
</dbReference>
<dbReference type="SMART" id="SM00369">
    <property type="entry name" value="LRR_TYP"/>
    <property type="match status" value="4"/>
</dbReference>
<dbReference type="InterPro" id="IPR002110">
    <property type="entry name" value="Ankyrin_rpt"/>
</dbReference>
<dbReference type="PANTHER" id="PTHR48051:SF46">
    <property type="entry name" value="LEUCINE RICH REPEAT-CONTAINING DOMAIN PROTEIN"/>
    <property type="match status" value="1"/>
</dbReference>
<keyword evidence="6" id="KW-0808">Transferase</keyword>
<dbReference type="PANTHER" id="PTHR48051">
    <property type="match status" value="1"/>
</dbReference>
<dbReference type="SUPFAM" id="SSF52058">
    <property type="entry name" value="L domain-like"/>
    <property type="match status" value="1"/>
</dbReference>
<comment type="caution">
    <text evidence="6">The sequence shown here is derived from an EMBL/GenBank/DDBJ whole genome shotgun (WGS) entry which is preliminary data.</text>
</comment>
<feature type="compositionally biased region" description="Low complexity" evidence="4">
    <location>
        <begin position="1843"/>
        <end position="1855"/>
    </location>
</feature>
<dbReference type="GO" id="GO:0005737">
    <property type="term" value="C:cytoplasm"/>
    <property type="evidence" value="ECO:0007669"/>
    <property type="project" value="TreeGrafter"/>
</dbReference>
<proteinExistence type="predicted"/>
<dbReference type="InterPro" id="IPR001245">
    <property type="entry name" value="Ser-Thr/Tyr_kinase_cat_dom"/>
</dbReference>
<evidence type="ECO:0000256" key="3">
    <source>
        <dbReference type="PROSITE-ProRule" id="PRU00023"/>
    </source>
</evidence>
<dbReference type="InterPro" id="IPR057263">
    <property type="entry name" value="COR-B"/>
</dbReference>
<evidence type="ECO:0000256" key="1">
    <source>
        <dbReference type="ARBA" id="ARBA00022614"/>
    </source>
</evidence>